<name>A0AAP9EA04_AGRTU</name>
<dbReference type="AlphaFoldDB" id="A0AAP9EA04"/>
<organism evidence="4 5">
    <name type="scientific">Agrobacterium tumefaciens</name>
    <dbReference type="NCBI Taxonomy" id="358"/>
    <lineage>
        <taxon>Bacteria</taxon>
        <taxon>Pseudomonadati</taxon>
        <taxon>Pseudomonadota</taxon>
        <taxon>Alphaproteobacteria</taxon>
        <taxon>Hyphomicrobiales</taxon>
        <taxon>Rhizobiaceae</taxon>
        <taxon>Rhizobium/Agrobacterium group</taxon>
        <taxon>Agrobacterium</taxon>
        <taxon>Agrobacterium tumefaciens complex</taxon>
    </lineage>
</organism>
<evidence type="ECO:0000259" key="3">
    <source>
        <dbReference type="SMART" id="SM00062"/>
    </source>
</evidence>
<dbReference type="Pfam" id="PF00497">
    <property type="entry name" value="SBP_bac_3"/>
    <property type="match status" value="1"/>
</dbReference>
<feature type="domain" description="Solute-binding protein family 3/N-terminal" evidence="3">
    <location>
        <begin position="17"/>
        <end position="233"/>
    </location>
</feature>
<geneLocation type="plasmid" evidence="5">
    <name>pat</name>
</geneLocation>
<evidence type="ECO:0000256" key="1">
    <source>
        <dbReference type="ARBA" id="ARBA00004418"/>
    </source>
</evidence>
<keyword evidence="2" id="KW-0732">Signal</keyword>
<protein>
    <submittedName>
        <fullName evidence="4">Transporter substrate-binding domain-containing protein</fullName>
    </submittedName>
</protein>
<dbReference type="Gene3D" id="3.40.190.10">
    <property type="entry name" value="Periplasmic binding protein-like II"/>
    <property type="match status" value="2"/>
</dbReference>
<dbReference type="SMART" id="SM00062">
    <property type="entry name" value="PBPb"/>
    <property type="match status" value="1"/>
</dbReference>
<reference evidence="4 5" key="1">
    <citation type="journal article" date="2017" name="Genome Announc.">
        <title>Draft Genome Sequence of Agrobacterium tumefaciens Biovar 1 Strain 186, Isolated from Walnut.</title>
        <authorList>
            <person name="Poret-Peterson A.T."/>
            <person name="Bhatnagar S."/>
            <person name="McClean A.E."/>
            <person name="Kluepfel D.A."/>
        </authorList>
    </citation>
    <scope>NUCLEOTIDE SEQUENCE [LARGE SCALE GENOMIC DNA]</scope>
    <source>
        <strain evidence="4 5">186</strain>
    </source>
</reference>
<dbReference type="EMBL" id="CP042276">
    <property type="protein sequence ID" value="QDY97658.1"/>
    <property type="molecule type" value="Genomic_DNA"/>
</dbReference>
<accession>A0AAP9EA04</accession>
<dbReference type="PANTHER" id="PTHR35936:SF17">
    <property type="entry name" value="ARGININE-BINDING EXTRACELLULAR PROTEIN ARTP"/>
    <property type="match status" value="1"/>
</dbReference>
<keyword evidence="4" id="KW-0614">Plasmid</keyword>
<sequence>MTIAPERLLSASTSRTSLRVAVNFGNVALARKDAESGKLEGVSIELAKALSSHVNLPLDYVAYPSAGKVVDAAEHDEWDIAFLAFDLSRQDHLTFSPPYAFLEATFVVCDTDPYQSSAELDVPGVKLSVTRNAAYELYLRDRFQRAEMLHAATPAESLDRFVNEDLHAAAGIRQALDKFAATSPKFRVLSDSFLSIRQCIATRKHTPDVGSLVADFMDALKSRGLPKTMFDEARRSGVKLSFMNSS</sequence>
<dbReference type="RefSeq" id="WP_099087009.1">
    <property type="nucleotide sequence ID" value="NZ_CP042276.1"/>
</dbReference>
<evidence type="ECO:0000256" key="2">
    <source>
        <dbReference type="ARBA" id="ARBA00022729"/>
    </source>
</evidence>
<dbReference type="Proteomes" id="UP000222296">
    <property type="component" value="Plasmid pAt"/>
</dbReference>
<proteinExistence type="predicted"/>
<comment type="subcellular location">
    <subcellularLocation>
        <location evidence="1">Periplasm</location>
    </subcellularLocation>
</comment>
<evidence type="ECO:0000313" key="5">
    <source>
        <dbReference type="Proteomes" id="UP000222296"/>
    </source>
</evidence>
<dbReference type="PANTHER" id="PTHR35936">
    <property type="entry name" value="MEMBRANE-BOUND LYTIC MUREIN TRANSGLYCOSYLASE F"/>
    <property type="match status" value="1"/>
</dbReference>
<evidence type="ECO:0000313" key="4">
    <source>
        <dbReference type="EMBL" id="QDY97658.1"/>
    </source>
</evidence>
<dbReference type="GO" id="GO:0042597">
    <property type="term" value="C:periplasmic space"/>
    <property type="evidence" value="ECO:0007669"/>
    <property type="project" value="UniProtKB-SubCell"/>
</dbReference>
<gene>
    <name evidence="4" type="ORF">CG010_026255</name>
</gene>
<dbReference type="InterPro" id="IPR001638">
    <property type="entry name" value="Solute-binding_3/MltF_N"/>
</dbReference>
<dbReference type="SUPFAM" id="SSF53850">
    <property type="entry name" value="Periplasmic binding protein-like II"/>
    <property type="match status" value="1"/>
</dbReference>